<accession>C0GJF9</accession>
<name>C0GJF9_DETAL</name>
<dbReference type="EMBL" id="ACJM01000016">
    <property type="protein sequence ID" value="EEG76506.1"/>
    <property type="molecule type" value="Genomic_DNA"/>
</dbReference>
<protein>
    <submittedName>
        <fullName evidence="3">Type IV pilus assembly PilZ</fullName>
    </submittedName>
</protein>
<organism evidence="3 4">
    <name type="scientific">Dethiobacter alkaliphilus AHT 1</name>
    <dbReference type="NCBI Taxonomy" id="555088"/>
    <lineage>
        <taxon>Bacteria</taxon>
        <taxon>Bacillati</taxon>
        <taxon>Bacillota</taxon>
        <taxon>Dethiobacteria</taxon>
        <taxon>Dethiobacterales</taxon>
        <taxon>Dethiobacteraceae</taxon>
        <taxon>Dethiobacter</taxon>
    </lineage>
</organism>
<dbReference type="GO" id="GO:0035438">
    <property type="term" value="F:cyclic-di-GMP binding"/>
    <property type="evidence" value="ECO:0007669"/>
    <property type="project" value="InterPro"/>
</dbReference>
<dbReference type="eggNOG" id="COG5581">
    <property type="taxonomic scope" value="Bacteria"/>
</dbReference>
<keyword evidence="4" id="KW-1185">Reference proteome</keyword>
<dbReference type="Pfam" id="PF12945">
    <property type="entry name" value="PilZNR"/>
    <property type="match status" value="1"/>
</dbReference>
<dbReference type="Gene3D" id="2.40.10.220">
    <property type="entry name" value="predicted glycosyltransferase like domains"/>
    <property type="match status" value="1"/>
</dbReference>
<dbReference type="AlphaFoldDB" id="C0GJF9"/>
<dbReference type="InterPro" id="IPR009926">
    <property type="entry name" value="T3SS_YcgR_PilZN"/>
</dbReference>
<evidence type="ECO:0000259" key="1">
    <source>
        <dbReference type="Pfam" id="PF07238"/>
    </source>
</evidence>
<proteinExistence type="predicted"/>
<comment type="caution">
    <text evidence="3">The sequence shown here is derived from an EMBL/GenBank/DDBJ whole genome shotgun (WGS) entry which is preliminary data.</text>
</comment>
<gene>
    <name evidence="3" type="ORF">DealDRAFT_2618</name>
</gene>
<feature type="domain" description="Type III secretion system flagellar brake protein YcgR PilZN" evidence="2">
    <location>
        <begin position="11"/>
        <end position="90"/>
    </location>
</feature>
<feature type="domain" description="PilZ" evidence="1">
    <location>
        <begin position="97"/>
        <end position="210"/>
    </location>
</feature>
<evidence type="ECO:0000313" key="4">
    <source>
        <dbReference type="Proteomes" id="UP000006443"/>
    </source>
</evidence>
<evidence type="ECO:0000313" key="3">
    <source>
        <dbReference type="EMBL" id="EEG76506.1"/>
    </source>
</evidence>
<sequence length="219" mass="25095">MLKKVRLQLQQKLEVMLLPDGDYYKSSVQEVDKESVAINIPIHQGRYLLLQPGEMVRVEFAIEDAIYRFESRVLSRKKSNNVPLIILERPTRFARRQRRSFVRIPVMLPVEYRLISRNEDTGLPEVSDTYTGNTVDISGGGLQIADTRRVAQGDTALLNLRLDDGSSQVLSLSGKISWVYEDARSKTIRFGIGFADISEVDQERIIAYIFSKMRQRTQT</sequence>
<dbReference type="Proteomes" id="UP000006443">
    <property type="component" value="Unassembled WGS sequence"/>
</dbReference>
<dbReference type="STRING" id="555088.DealDRAFT_2618"/>
<evidence type="ECO:0000259" key="2">
    <source>
        <dbReference type="Pfam" id="PF12945"/>
    </source>
</evidence>
<reference evidence="3 4" key="1">
    <citation type="submission" date="2009-02" db="EMBL/GenBank/DDBJ databases">
        <title>Sequencing of the draft genome and assembly of Dethiobacter alkaliphilus AHT 1.</title>
        <authorList>
            <consortium name="US DOE Joint Genome Institute (JGI-PGF)"/>
            <person name="Lucas S."/>
            <person name="Copeland A."/>
            <person name="Lapidus A."/>
            <person name="Glavina del Rio T."/>
            <person name="Dalin E."/>
            <person name="Tice H."/>
            <person name="Bruce D."/>
            <person name="Goodwin L."/>
            <person name="Pitluck S."/>
            <person name="Larimer F."/>
            <person name="Land M.L."/>
            <person name="Hauser L."/>
            <person name="Muyzer G."/>
        </authorList>
    </citation>
    <scope>NUCLEOTIDE SEQUENCE [LARGE SCALE GENOMIC DNA]</scope>
    <source>
        <strain evidence="3 4">AHT 1</strain>
    </source>
</reference>
<dbReference type="InterPro" id="IPR009875">
    <property type="entry name" value="PilZ_domain"/>
</dbReference>
<dbReference type="Pfam" id="PF07238">
    <property type="entry name" value="PilZ"/>
    <property type="match status" value="1"/>
</dbReference>